<accession>A0A495IXF7</accession>
<feature type="domain" description="Glycosyl transferase family 1" evidence="9">
    <location>
        <begin position="282"/>
        <end position="419"/>
    </location>
</feature>
<protein>
    <recommendedName>
        <fullName evidence="8">Glycogen synthase</fullName>
        <ecNumber evidence="8">2.4.1.21</ecNumber>
    </recommendedName>
    <alternativeName>
        <fullName evidence="8">Starch [bacterial glycogen] synthase</fullName>
    </alternativeName>
</protein>
<evidence type="ECO:0000313" key="11">
    <source>
        <dbReference type="EMBL" id="RKR81387.1"/>
    </source>
</evidence>
<reference evidence="11 12" key="1">
    <citation type="submission" date="2018-10" db="EMBL/GenBank/DDBJ databases">
        <title>Genomic Encyclopedia of Archaeal and Bacterial Type Strains, Phase II (KMG-II): from individual species to whole genera.</title>
        <authorList>
            <person name="Goeker M."/>
        </authorList>
    </citation>
    <scope>NUCLEOTIDE SEQUENCE [LARGE SCALE GENOMIC DNA]</scope>
    <source>
        <strain evidence="11 12">DSM 18602</strain>
    </source>
</reference>
<evidence type="ECO:0000313" key="12">
    <source>
        <dbReference type="Proteomes" id="UP000268007"/>
    </source>
</evidence>
<organism evidence="11 12">
    <name type="scientific">Mucilaginibacter gracilis</name>
    <dbReference type="NCBI Taxonomy" id="423350"/>
    <lineage>
        <taxon>Bacteria</taxon>
        <taxon>Pseudomonadati</taxon>
        <taxon>Bacteroidota</taxon>
        <taxon>Sphingobacteriia</taxon>
        <taxon>Sphingobacteriales</taxon>
        <taxon>Sphingobacteriaceae</taxon>
        <taxon>Mucilaginibacter</taxon>
    </lineage>
</organism>
<comment type="catalytic activity">
    <reaction evidence="1 8">
        <text>[(1-&gt;4)-alpha-D-glucosyl](n) + ADP-alpha-D-glucose = [(1-&gt;4)-alpha-D-glucosyl](n+1) + ADP + H(+)</text>
        <dbReference type="Rhea" id="RHEA:18189"/>
        <dbReference type="Rhea" id="RHEA-COMP:9584"/>
        <dbReference type="Rhea" id="RHEA-COMP:9587"/>
        <dbReference type="ChEBI" id="CHEBI:15378"/>
        <dbReference type="ChEBI" id="CHEBI:15444"/>
        <dbReference type="ChEBI" id="CHEBI:57498"/>
        <dbReference type="ChEBI" id="CHEBI:456216"/>
        <dbReference type="EC" id="2.4.1.21"/>
    </reaction>
</comment>
<evidence type="ECO:0000256" key="6">
    <source>
        <dbReference type="ARBA" id="ARBA00022679"/>
    </source>
</evidence>
<evidence type="ECO:0000256" key="3">
    <source>
        <dbReference type="ARBA" id="ARBA00004964"/>
    </source>
</evidence>
<dbReference type="CDD" id="cd03791">
    <property type="entry name" value="GT5_Glycogen_synthase_DULL1-like"/>
    <property type="match status" value="1"/>
</dbReference>
<dbReference type="UniPathway" id="UPA00164"/>
<dbReference type="GO" id="GO:0004373">
    <property type="term" value="F:alpha-1,4-glucan glucosyltransferase (UDP-glucose donor) activity"/>
    <property type="evidence" value="ECO:0007669"/>
    <property type="project" value="InterPro"/>
</dbReference>
<evidence type="ECO:0000256" key="4">
    <source>
        <dbReference type="ARBA" id="ARBA00010281"/>
    </source>
</evidence>
<dbReference type="HAMAP" id="MF_00484">
    <property type="entry name" value="Glycogen_synth"/>
    <property type="match status" value="1"/>
</dbReference>
<comment type="function">
    <text evidence="2 8">Synthesizes alpha-1,4-glucan chains using ADP-glucose.</text>
</comment>
<dbReference type="EMBL" id="RBKU01000001">
    <property type="protein sequence ID" value="RKR81387.1"/>
    <property type="molecule type" value="Genomic_DNA"/>
</dbReference>
<evidence type="ECO:0000256" key="7">
    <source>
        <dbReference type="ARBA" id="ARBA00023056"/>
    </source>
</evidence>
<comment type="pathway">
    <text evidence="3 8">Glycan biosynthesis; glycogen biosynthesis.</text>
</comment>
<proteinExistence type="inferred from homology"/>
<evidence type="ECO:0000256" key="5">
    <source>
        <dbReference type="ARBA" id="ARBA00022676"/>
    </source>
</evidence>
<gene>
    <name evidence="8" type="primary">glgA</name>
    <name evidence="11" type="ORF">BDD43_1533</name>
</gene>
<keyword evidence="5 8" id="KW-0328">Glycosyltransferase</keyword>
<keyword evidence="6 8" id="KW-0808">Transferase</keyword>
<keyword evidence="12" id="KW-1185">Reference proteome</keyword>
<dbReference type="PANTHER" id="PTHR45825:SF11">
    <property type="entry name" value="ALPHA AMYLASE DOMAIN-CONTAINING PROTEIN"/>
    <property type="match status" value="1"/>
</dbReference>
<comment type="caution">
    <text evidence="11">The sequence shown here is derived from an EMBL/GenBank/DDBJ whole genome shotgun (WGS) entry which is preliminary data.</text>
</comment>
<evidence type="ECO:0000256" key="1">
    <source>
        <dbReference type="ARBA" id="ARBA00001478"/>
    </source>
</evidence>
<dbReference type="Proteomes" id="UP000268007">
    <property type="component" value="Unassembled WGS sequence"/>
</dbReference>
<keyword evidence="7 8" id="KW-0320">Glycogen biosynthesis</keyword>
<dbReference type="InterPro" id="IPR001296">
    <property type="entry name" value="Glyco_trans_1"/>
</dbReference>
<evidence type="ECO:0000256" key="2">
    <source>
        <dbReference type="ARBA" id="ARBA00002764"/>
    </source>
</evidence>
<dbReference type="InterPro" id="IPR011835">
    <property type="entry name" value="GS/SS"/>
</dbReference>
<evidence type="ECO:0000259" key="9">
    <source>
        <dbReference type="Pfam" id="PF00534"/>
    </source>
</evidence>
<comment type="similarity">
    <text evidence="4 8">Belongs to the glycosyltransferase 1 family. Bacterial/plant glycogen synthase subfamily.</text>
</comment>
<dbReference type="Pfam" id="PF08323">
    <property type="entry name" value="Glyco_transf_5"/>
    <property type="match status" value="1"/>
</dbReference>
<dbReference type="NCBIfam" id="TIGR02095">
    <property type="entry name" value="glgA"/>
    <property type="match status" value="1"/>
</dbReference>
<feature type="binding site" evidence="8">
    <location>
        <position position="15"/>
    </location>
    <ligand>
        <name>ADP-alpha-D-glucose</name>
        <dbReference type="ChEBI" id="CHEBI:57498"/>
    </ligand>
</feature>
<dbReference type="InterPro" id="IPR013534">
    <property type="entry name" value="Starch_synth_cat_dom"/>
</dbReference>
<evidence type="ECO:0000259" key="10">
    <source>
        <dbReference type="Pfam" id="PF08323"/>
    </source>
</evidence>
<dbReference type="SUPFAM" id="SSF53756">
    <property type="entry name" value="UDP-Glycosyltransferase/glycogen phosphorylase"/>
    <property type="match status" value="1"/>
</dbReference>
<dbReference type="Gene3D" id="3.40.50.2000">
    <property type="entry name" value="Glycogen Phosphorylase B"/>
    <property type="match status" value="2"/>
</dbReference>
<dbReference type="GO" id="GO:0009011">
    <property type="term" value="F:alpha-1,4-glucan glucosyltransferase (ADP-glucose donor) activity"/>
    <property type="evidence" value="ECO:0007669"/>
    <property type="project" value="UniProtKB-UniRule"/>
</dbReference>
<dbReference type="EC" id="2.4.1.21" evidence="8"/>
<sequence>MKIFHLSAECYPIAKVGGLGDVVGALPKYLNQAGHQASVVLPFYDRKFTRENEFDVVFEASSRLGNRRYEWQVLKEKTDKLGFELFLIKVPGLLDRENVYSYPDETEQFVFFQIAFLDWLNWSQQTADIIHCHDHHSGLVPFLLQHSALYRRIHTIPTVFTIHNGQYHGAFGYDKLHYLPEVDERFIGLLDWRGGINPLASAVKCVWNYTTVSPSYLHELTIQSNGLEYLFWLERAKGLGIINGIDTQVWDPATDPMLPVNYNIKKVDTGKLANKTALCERFGLSVDKPLFTFIGRLVGEKGADLLPGIIRRTLDEHPDEVSFLILGSGEPEVETDLNHLKDQFAGRCNVFIGYDEGLAHQIYAGADFLLMPSRVEPCGLNQLYALRYGTVPIVRSTGGLKDTVIDFGTEEGYGITFNNALADEACHAVWRGLQLYKNTEHLQLLRKRMMTLDFSWDKSAQEYISLYESLNSKHI</sequence>
<dbReference type="AlphaFoldDB" id="A0A495IXF7"/>
<dbReference type="RefSeq" id="WP_121197095.1">
    <property type="nucleotide sequence ID" value="NZ_RBKU01000001.1"/>
</dbReference>
<dbReference type="GO" id="GO:0005978">
    <property type="term" value="P:glycogen biosynthetic process"/>
    <property type="evidence" value="ECO:0007669"/>
    <property type="project" value="UniProtKB-UniRule"/>
</dbReference>
<name>A0A495IXF7_9SPHI</name>
<dbReference type="OrthoDB" id="9808590at2"/>
<dbReference type="PANTHER" id="PTHR45825">
    <property type="entry name" value="GRANULE-BOUND STARCH SYNTHASE 1, CHLOROPLASTIC/AMYLOPLASTIC"/>
    <property type="match status" value="1"/>
</dbReference>
<feature type="domain" description="Starch synthase catalytic" evidence="10">
    <location>
        <begin position="2"/>
        <end position="228"/>
    </location>
</feature>
<evidence type="ECO:0000256" key="8">
    <source>
        <dbReference type="HAMAP-Rule" id="MF_00484"/>
    </source>
</evidence>
<dbReference type="Pfam" id="PF00534">
    <property type="entry name" value="Glycos_transf_1"/>
    <property type="match status" value="1"/>
</dbReference>